<protein>
    <submittedName>
        <fullName evidence="2">Glutamine cyclotransferase</fullName>
    </submittedName>
</protein>
<feature type="signal peptide" evidence="1">
    <location>
        <begin position="1"/>
        <end position="22"/>
    </location>
</feature>
<comment type="caution">
    <text evidence="2">The sequence shown here is derived from an EMBL/GenBank/DDBJ whole genome shotgun (WGS) entry which is preliminary data.</text>
</comment>
<dbReference type="PROSITE" id="PS51257">
    <property type="entry name" value="PROKAR_LIPOPROTEIN"/>
    <property type="match status" value="1"/>
</dbReference>
<proteinExistence type="predicted"/>
<dbReference type="InterPro" id="IPR007788">
    <property type="entry name" value="QCT"/>
</dbReference>
<reference evidence="2 3" key="1">
    <citation type="journal article" date="2014" name="Genome Announc.">
        <title>Draft Genome Sequence of the Carrageenan-Degrading Bacterium Cellulophaga sp. Strain KL-A, Isolated from Decaying Marine Algae.</title>
        <authorList>
            <person name="Shan D."/>
            <person name="Ying J."/>
            <person name="Li X."/>
            <person name="Gao Z."/>
            <person name="Wei G."/>
            <person name="Shao Z."/>
        </authorList>
    </citation>
    <scope>NUCLEOTIDE SEQUENCE [LARGE SCALE GENOMIC DNA]</scope>
    <source>
        <strain evidence="2 3">KL-A</strain>
    </source>
</reference>
<name>A0ABN0RPZ6_9FLAO</name>
<evidence type="ECO:0000313" key="3">
    <source>
        <dbReference type="Proteomes" id="UP000019275"/>
    </source>
</evidence>
<evidence type="ECO:0000256" key="1">
    <source>
        <dbReference type="SAM" id="SignalP"/>
    </source>
</evidence>
<dbReference type="Gene3D" id="2.130.10.10">
    <property type="entry name" value="YVTN repeat-like/Quinoprotein amine dehydrogenase"/>
    <property type="match status" value="1"/>
</dbReference>
<gene>
    <name evidence="2" type="ORF">KLA_06707</name>
</gene>
<dbReference type="EMBL" id="ARZX01000006">
    <property type="protein sequence ID" value="EWH13999.1"/>
    <property type="molecule type" value="Genomic_DNA"/>
</dbReference>
<keyword evidence="1" id="KW-0732">Signal</keyword>
<dbReference type="InterPro" id="IPR015943">
    <property type="entry name" value="WD40/YVTN_repeat-like_dom_sf"/>
</dbReference>
<dbReference type="Proteomes" id="UP000019275">
    <property type="component" value="Unassembled WGS sequence"/>
</dbReference>
<dbReference type="RefSeq" id="WP_013622223.1">
    <property type="nucleotide sequence ID" value="NZ_ARZX01000006.1"/>
</dbReference>
<evidence type="ECO:0000313" key="2">
    <source>
        <dbReference type="EMBL" id="EWH13999.1"/>
    </source>
</evidence>
<dbReference type="Pfam" id="PF05096">
    <property type="entry name" value="Glu_cyclase_2"/>
    <property type="match status" value="1"/>
</dbReference>
<keyword evidence="3" id="KW-1185">Reference proteome</keyword>
<dbReference type="SUPFAM" id="SSF63825">
    <property type="entry name" value="YWTD domain"/>
    <property type="match status" value="1"/>
</dbReference>
<feature type="chain" id="PRO_5045904231" evidence="1">
    <location>
        <begin position="23"/>
        <end position="350"/>
    </location>
</feature>
<sequence length="350" mass="39532">MKTLKFLTYSAITILLISCGGANTPASKLFEIQITGKKAKFHQNETVDITVKNKKNKTINAVSYTLDGEKVDVKDNKLVLKTEKVGKKTVTAEITYDDDTVVEVSKKITVFASTAPSIYTYEILNEYPHNPNYFTQGLEFYKDTLYESTGKRGKSVLVKLDYKTGTIFKEHKLKDTQFGEGITILDNKIYHLTWQSNIGFVYNADTFKEIDQFTYGKSKEGWGFCNDGEKLYKSDGSEKIWTLNAETLIEESAIEVYTNSKKLIKINELEYVDGKIYANTWQSGQDVAVIINPNSGIVEGIINFNGLKDKVTKTDNVDVLNGIAYNPTTKTFFVTGKNWDKMFEVALIKK</sequence>
<accession>A0ABN0RPZ6</accession>
<dbReference type="PANTHER" id="PTHR31270">
    <property type="entry name" value="GLUTAMINYL-PEPTIDE CYCLOTRANSFERASE"/>
    <property type="match status" value="1"/>
</dbReference>
<organism evidence="2 3">
    <name type="scientific">Cellulophaga geojensis KL-A</name>
    <dbReference type="NCBI Taxonomy" id="1328323"/>
    <lineage>
        <taxon>Bacteria</taxon>
        <taxon>Pseudomonadati</taxon>
        <taxon>Bacteroidota</taxon>
        <taxon>Flavobacteriia</taxon>
        <taxon>Flavobacteriales</taxon>
        <taxon>Flavobacteriaceae</taxon>
        <taxon>Cellulophaga</taxon>
    </lineage>
</organism>
<dbReference type="PANTHER" id="PTHR31270:SF1">
    <property type="entry name" value="GLUTAMINYL-PEPTIDE CYCLOTRANSFERASE"/>
    <property type="match status" value="1"/>
</dbReference>